<dbReference type="Proteomes" id="UP000501452">
    <property type="component" value="Chromosome"/>
</dbReference>
<keyword evidence="4" id="KW-0121">Carboxypeptidase</keyword>
<dbReference type="InterPro" id="IPR052179">
    <property type="entry name" value="DD-CPase-like"/>
</dbReference>
<dbReference type="Pfam" id="PF02557">
    <property type="entry name" value="VanY"/>
    <property type="match status" value="1"/>
</dbReference>
<gene>
    <name evidence="4" type="ORF">GBA63_16775</name>
</gene>
<keyword evidence="4" id="KW-0645">Protease</keyword>
<protein>
    <submittedName>
        <fullName evidence="4">D-alanyl-D-alanine carboxypeptidase family protein</fullName>
    </submittedName>
</protein>
<feature type="transmembrane region" description="Helical" evidence="2">
    <location>
        <begin position="25"/>
        <end position="45"/>
    </location>
</feature>
<dbReference type="PANTHER" id="PTHR34385:SF1">
    <property type="entry name" value="PEPTIDOGLYCAN L-ALANYL-D-GLUTAMATE ENDOPEPTIDASE CWLK"/>
    <property type="match status" value="1"/>
</dbReference>
<organism evidence="4 5">
    <name type="scientific">Rubrobacter tropicus</name>
    <dbReference type="NCBI Taxonomy" id="2653851"/>
    <lineage>
        <taxon>Bacteria</taxon>
        <taxon>Bacillati</taxon>
        <taxon>Actinomycetota</taxon>
        <taxon>Rubrobacteria</taxon>
        <taxon>Rubrobacterales</taxon>
        <taxon>Rubrobacteraceae</taxon>
        <taxon>Rubrobacter</taxon>
    </lineage>
</organism>
<name>A0A6G8QC76_9ACTN</name>
<dbReference type="GO" id="GO:0004180">
    <property type="term" value="F:carboxypeptidase activity"/>
    <property type="evidence" value="ECO:0007669"/>
    <property type="project" value="UniProtKB-KW"/>
</dbReference>
<proteinExistence type="predicted"/>
<feature type="domain" description="D-alanyl-D-alanine carboxypeptidase-like core" evidence="3">
    <location>
        <begin position="128"/>
        <end position="254"/>
    </location>
</feature>
<evidence type="ECO:0000256" key="1">
    <source>
        <dbReference type="SAM" id="MobiDB-lite"/>
    </source>
</evidence>
<evidence type="ECO:0000256" key="2">
    <source>
        <dbReference type="SAM" id="Phobius"/>
    </source>
</evidence>
<dbReference type="EMBL" id="CP045119">
    <property type="protein sequence ID" value="QIN84114.1"/>
    <property type="molecule type" value="Genomic_DNA"/>
</dbReference>
<dbReference type="InterPro" id="IPR003709">
    <property type="entry name" value="VanY-like_core_dom"/>
</dbReference>
<dbReference type="Gene3D" id="3.30.1380.10">
    <property type="match status" value="1"/>
</dbReference>
<evidence type="ECO:0000259" key="3">
    <source>
        <dbReference type="Pfam" id="PF02557"/>
    </source>
</evidence>
<dbReference type="InterPro" id="IPR058193">
    <property type="entry name" value="VanY/YodJ_core_dom"/>
</dbReference>
<dbReference type="AlphaFoldDB" id="A0A6G8QC76"/>
<keyword evidence="2" id="KW-0472">Membrane</keyword>
<evidence type="ECO:0000313" key="4">
    <source>
        <dbReference type="EMBL" id="QIN84114.1"/>
    </source>
</evidence>
<dbReference type="PANTHER" id="PTHR34385">
    <property type="entry name" value="D-ALANYL-D-ALANINE CARBOXYPEPTIDASE"/>
    <property type="match status" value="1"/>
</dbReference>
<dbReference type="KEGG" id="rub:GBA63_16775"/>
<sequence length="281" mass="30901">MVRRGNAKGMRLAEKAGRLRRRAEWLTAALVLLSVPALFLSLYLMNPVAIRHVVRPATGEISAPRTPQTAERPRSETVEAASERTPVAGCDDPRVLVDRTHGLPASYEPTDLVSLRDRGVPTLGSNTMLRREAADNLERLVASAAAAGEELVVTSAYRSYEDQRFSHERLASIYGAEADRMSATPGHSQHQLGTAVDFTNAAVGYEVQQSFGSTTASGWLTLHAHEHGFVLAYPPGEEAQTGYEWEPWHYRYVGTDNARRVRESGLTLQAFLLREGVPPHC</sequence>
<dbReference type="InterPro" id="IPR009045">
    <property type="entry name" value="Zn_M74/Hedgehog-like"/>
</dbReference>
<feature type="region of interest" description="Disordered" evidence="1">
    <location>
        <begin position="61"/>
        <end position="94"/>
    </location>
</feature>
<keyword evidence="2" id="KW-1133">Transmembrane helix</keyword>
<keyword evidence="5" id="KW-1185">Reference proteome</keyword>
<evidence type="ECO:0000313" key="5">
    <source>
        <dbReference type="Proteomes" id="UP000501452"/>
    </source>
</evidence>
<reference evidence="4 5" key="1">
    <citation type="submission" date="2019-10" db="EMBL/GenBank/DDBJ databases">
        <title>Rubrobacter sp nov SCSIO 52090 isolated from a deep-sea sediment in the South China Sea.</title>
        <authorList>
            <person name="Chen R.W."/>
        </authorList>
    </citation>
    <scope>NUCLEOTIDE SEQUENCE [LARGE SCALE GENOMIC DNA]</scope>
    <source>
        <strain evidence="4 5">SCSIO 52909</strain>
    </source>
</reference>
<keyword evidence="4" id="KW-0378">Hydrolase</keyword>
<dbReference type="SUPFAM" id="SSF55166">
    <property type="entry name" value="Hedgehog/DD-peptidase"/>
    <property type="match status" value="1"/>
</dbReference>
<keyword evidence="2" id="KW-0812">Transmembrane</keyword>
<dbReference type="CDD" id="cd14852">
    <property type="entry name" value="LD-carboxypeptidase"/>
    <property type="match status" value="1"/>
</dbReference>
<accession>A0A6G8QC76</accession>
<dbReference type="RefSeq" id="WP_166177986.1">
    <property type="nucleotide sequence ID" value="NZ_CP045119.1"/>
</dbReference>
<dbReference type="GO" id="GO:0006508">
    <property type="term" value="P:proteolysis"/>
    <property type="evidence" value="ECO:0007669"/>
    <property type="project" value="InterPro"/>
</dbReference>